<feature type="signal peptide" evidence="7">
    <location>
        <begin position="1"/>
        <end position="20"/>
    </location>
</feature>
<gene>
    <name evidence="9" type="primary">LCP3-L1</name>
    <name evidence="9" type="ORF">Hamer_G017694</name>
</gene>
<dbReference type="SUPFAM" id="SSF54001">
    <property type="entry name" value="Cysteine proteinases"/>
    <property type="match status" value="1"/>
</dbReference>
<evidence type="ECO:0000256" key="3">
    <source>
        <dbReference type="ARBA" id="ARBA00022801"/>
    </source>
</evidence>
<keyword evidence="10" id="KW-1185">Reference proteome</keyword>
<keyword evidence="3" id="KW-0378">Hydrolase</keyword>
<dbReference type="Gene3D" id="3.90.70.10">
    <property type="entry name" value="Cysteine proteinases"/>
    <property type="match status" value="1"/>
</dbReference>
<dbReference type="GO" id="GO:0008234">
    <property type="term" value="F:cysteine-type peptidase activity"/>
    <property type="evidence" value="ECO:0007669"/>
    <property type="project" value="UniProtKB-KW"/>
</dbReference>
<dbReference type="InterPro" id="IPR000169">
    <property type="entry name" value="Pept_cys_AS"/>
</dbReference>
<dbReference type="PANTHER" id="PTHR12411">
    <property type="entry name" value="CYSTEINE PROTEASE FAMILY C1-RELATED"/>
    <property type="match status" value="1"/>
</dbReference>
<dbReference type="EMBL" id="JAHLQT010046276">
    <property type="protein sequence ID" value="KAG7153876.1"/>
    <property type="molecule type" value="Genomic_DNA"/>
</dbReference>
<dbReference type="Pfam" id="PF08246">
    <property type="entry name" value="Inhibitor_I29"/>
    <property type="match status" value="1"/>
</dbReference>
<reference evidence="9" key="1">
    <citation type="journal article" date="2021" name="Sci. Adv.">
        <title>The American lobster genome reveals insights on longevity, neural, and immune adaptations.</title>
        <authorList>
            <person name="Polinski J.M."/>
            <person name="Zimin A.V."/>
            <person name="Clark K.F."/>
            <person name="Kohn A.B."/>
            <person name="Sadowski N."/>
            <person name="Timp W."/>
            <person name="Ptitsyn A."/>
            <person name="Khanna P."/>
            <person name="Romanova D.Y."/>
            <person name="Williams P."/>
            <person name="Greenwood S.J."/>
            <person name="Moroz L.L."/>
            <person name="Walt D.R."/>
            <person name="Bodnar A.G."/>
        </authorList>
    </citation>
    <scope>NUCLEOTIDE SEQUENCE</scope>
    <source>
        <strain evidence="9">GMGI-L3</strain>
    </source>
</reference>
<organism evidence="9 10">
    <name type="scientific">Homarus americanus</name>
    <name type="common">American lobster</name>
    <dbReference type="NCBI Taxonomy" id="6706"/>
    <lineage>
        <taxon>Eukaryota</taxon>
        <taxon>Metazoa</taxon>
        <taxon>Ecdysozoa</taxon>
        <taxon>Arthropoda</taxon>
        <taxon>Crustacea</taxon>
        <taxon>Multicrustacea</taxon>
        <taxon>Malacostraca</taxon>
        <taxon>Eumalacostraca</taxon>
        <taxon>Eucarida</taxon>
        <taxon>Decapoda</taxon>
        <taxon>Pleocyemata</taxon>
        <taxon>Astacidea</taxon>
        <taxon>Nephropoidea</taxon>
        <taxon>Nephropidae</taxon>
        <taxon>Homarus</taxon>
    </lineage>
</organism>
<dbReference type="InterPro" id="IPR013201">
    <property type="entry name" value="Prot_inhib_I29"/>
</dbReference>
<dbReference type="InterPro" id="IPR013128">
    <property type="entry name" value="Peptidase_C1A"/>
</dbReference>
<dbReference type="PROSITE" id="PS00139">
    <property type="entry name" value="THIOL_PROTEASE_CYS"/>
    <property type="match status" value="1"/>
</dbReference>
<feature type="domain" description="Cathepsin propeptide inhibitor" evidence="8">
    <location>
        <begin position="19"/>
        <end position="79"/>
    </location>
</feature>
<dbReference type="Proteomes" id="UP000747542">
    <property type="component" value="Unassembled WGS sequence"/>
</dbReference>
<sequence>MKVAALFLCGLALHSQPSWDHFQDSVWQECGDAKEELYRQRVFQQNEQLMKDFNKKFENGEVTFKVAMNQFGDMTNEEFNAVMKGYKKGSRGEPKAVFTAEGRSMAADVDWRTKGAVTPVKDQEQCGSCWAFSATGALEGQHFLKNDELVSLSEQQLELLHRLR</sequence>
<dbReference type="InterPro" id="IPR000668">
    <property type="entry name" value="Peptidase_C1A_C"/>
</dbReference>
<evidence type="ECO:0000256" key="4">
    <source>
        <dbReference type="ARBA" id="ARBA00022807"/>
    </source>
</evidence>
<dbReference type="AlphaFoldDB" id="A0A8J5MJM2"/>
<dbReference type="Pfam" id="PF00112">
    <property type="entry name" value="Peptidase_C1"/>
    <property type="match status" value="1"/>
</dbReference>
<keyword evidence="7" id="KW-0732">Signal</keyword>
<dbReference type="SMART" id="SM00848">
    <property type="entry name" value="Inhibitor_I29"/>
    <property type="match status" value="1"/>
</dbReference>
<feature type="chain" id="PRO_5035224947" evidence="7">
    <location>
        <begin position="21"/>
        <end position="164"/>
    </location>
</feature>
<keyword evidence="4" id="KW-0788">Thiol protease</keyword>
<keyword evidence="5" id="KW-0865">Zymogen</keyword>
<evidence type="ECO:0000256" key="2">
    <source>
        <dbReference type="ARBA" id="ARBA00022670"/>
    </source>
</evidence>
<evidence type="ECO:0000256" key="1">
    <source>
        <dbReference type="ARBA" id="ARBA00008455"/>
    </source>
</evidence>
<name>A0A8J5MJM2_HOMAM</name>
<protein>
    <submittedName>
        <fullName evidence="9">Digestive cysteine proteinase 3-like 1</fullName>
    </submittedName>
</protein>
<comment type="caution">
    <text evidence="9">The sequence shown here is derived from an EMBL/GenBank/DDBJ whole genome shotgun (WGS) entry which is preliminary data.</text>
</comment>
<evidence type="ECO:0000313" key="9">
    <source>
        <dbReference type="EMBL" id="KAG7153876.1"/>
    </source>
</evidence>
<accession>A0A8J5MJM2</accession>
<keyword evidence="2" id="KW-0645">Protease</keyword>
<comment type="similarity">
    <text evidence="1">Belongs to the peptidase C1 family.</text>
</comment>
<evidence type="ECO:0000256" key="5">
    <source>
        <dbReference type="ARBA" id="ARBA00023145"/>
    </source>
</evidence>
<evidence type="ECO:0000256" key="6">
    <source>
        <dbReference type="ARBA" id="ARBA00023157"/>
    </source>
</evidence>
<keyword evidence="6" id="KW-1015">Disulfide bond</keyword>
<evidence type="ECO:0000313" key="10">
    <source>
        <dbReference type="Proteomes" id="UP000747542"/>
    </source>
</evidence>
<evidence type="ECO:0000256" key="7">
    <source>
        <dbReference type="SAM" id="SignalP"/>
    </source>
</evidence>
<dbReference type="GO" id="GO:0006508">
    <property type="term" value="P:proteolysis"/>
    <property type="evidence" value="ECO:0007669"/>
    <property type="project" value="UniProtKB-KW"/>
</dbReference>
<evidence type="ECO:0000259" key="8">
    <source>
        <dbReference type="SMART" id="SM00848"/>
    </source>
</evidence>
<proteinExistence type="inferred from homology"/>
<dbReference type="InterPro" id="IPR038765">
    <property type="entry name" value="Papain-like_cys_pep_sf"/>
</dbReference>